<dbReference type="PANTHER" id="PTHR24220">
    <property type="entry name" value="IMPORT ATP-BINDING PROTEIN"/>
    <property type="match status" value="1"/>
</dbReference>
<dbReference type="CDD" id="cd03255">
    <property type="entry name" value="ABC_MJ0796_LolCDE_FtsE"/>
    <property type="match status" value="1"/>
</dbReference>
<dbReference type="InterPro" id="IPR027417">
    <property type="entry name" value="P-loop_NTPase"/>
</dbReference>
<evidence type="ECO:0000256" key="1">
    <source>
        <dbReference type="ARBA" id="ARBA00022448"/>
    </source>
</evidence>
<dbReference type="Gene3D" id="3.40.50.300">
    <property type="entry name" value="P-loop containing nucleotide triphosphate hydrolases"/>
    <property type="match status" value="1"/>
</dbReference>
<dbReference type="InterPro" id="IPR003593">
    <property type="entry name" value="AAA+_ATPase"/>
</dbReference>
<dbReference type="AlphaFoldDB" id="A0A939E2C0"/>
<keyword evidence="6" id="KW-1185">Reference proteome</keyword>
<reference evidence="5" key="1">
    <citation type="submission" date="2021-03" db="EMBL/GenBank/DDBJ databases">
        <authorList>
            <person name="Sun Q."/>
        </authorList>
    </citation>
    <scope>NUCLEOTIDE SEQUENCE</scope>
    <source>
        <strain evidence="5">CCM 8862</strain>
    </source>
</reference>
<dbReference type="FunFam" id="3.40.50.300:FF:000032">
    <property type="entry name" value="Export ABC transporter ATP-binding protein"/>
    <property type="match status" value="1"/>
</dbReference>
<evidence type="ECO:0000313" key="6">
    <source>
        <dbReference type="Proteomes" id="UP000664332"/>
    </source>
</evidence>
<keyword evidence="2" id="KW-0547">Nucleotide-binding</keyword>
<dbReference type="PANTHER" id="PTHR24220:SF685">
    <property type="entry name" value="ABC TRANSPORTER RELATED"/>
    <property type="match status" value="1"/>
</dbReference>
<dbReference type="PROSITE" id="PS50893">
    <property type="entry name" value="ABC_TRANSPORTER_2"/>
    <property type="match status" value="1"/>
</dbReference>
<evidence type="ECO:0000256" key="3">
    <source>
        <dbReference type="ARBA" id="ARBA00022840"/>
    </source>
</evidence>
<dbReference type="GO" id="GO:0022857">
    <property type="term" value="F:transmembrane transporter activity"/>
    <property type="evidence" value="ECO:0007669"/>
    <property type="project" value="TreeGrafter"/>
</dbReference>
<dbReference type="SMART" id="SM00382">
    <property type="entry name" value="AAA"/>
    <property type="match status" value="1"/>
</dbReference>
<dbReference type="GO" id="GO:0005886">
    <property type="term" value="C:plasma membrane"/>
    <property type="evidence" value="ECO:0007669"/>
    <property type="project" value="TreeGrafter"/>
</dbReference>
<evidence type="ECO:0000259" key="4">
    <source>
        <dbReference type="PROSITE" id="PS50893"/>
    </source>
</evidence>
<name>A0A939E2C0_9CORY</name>
<dbReference type="InterPro" id="IPR015854">
    <property type="entry name" value="ABC_transpr_LolD-like"/>
</dbReference>
<keyword evidence="3 5" id="KW-0067">ATP-binding</keyword>
<proteinExistence type="predicted"/>
<dbReference type="GO" id="GO:0098796">
    <property type="term" value="C:membrane protein complex"/>
    <property type="evidence" value="ECO:0007669"/>
    <property type="project" value="UniProtKB-ARBA"/>
</dbReference>
<dbReference type="EMBL" id="JAFLEQ010000017">
    <property type="protein sequence ID" value="MBN9645180.1"/>
    <property type="molecule type" value="Genomic_DNA"/>
</dbReference>
<organism evidence="5 6">
    <name type="scientific">Corynebacterium mendelii</name>
    <dbReference type="NCBI Taxonomy" id="2765362"/>
    <lineage>
        <taxon>Bacteria</taxon>
        <taxon>Bacillati</taxon>
        <taxon>Actinomycetota</taxon>
        <taxon>Actinomycetes</taxon>
        <taxon>Mycobacteriales</taxon>
        <taxon>Corynebacteriaceae</taxon>
        <taxon>Corynebacterium</taxon>
    </lineage>
</organism>
<protein>
    <submittedName>
        <fullName evidence="5">ABC transporter ATP-binding protein</fullName>
    </submittedName>
</protein>
<dbReference type="GO" id="GO:0016887">
    <property type="term" value="F:ATP hydrolysis activity"/>
    <property type="evidence" value="ECO:0007669"/>
    <property type="project" value="InterPro"/>
</dbReference>
<feature type="domain" description="ABC transporter" evidence="4">
    <location>
        <begin position="13"/>
        <end position="241"/>
    </location>
</feature>
<dbReference type="Pfam" id="PF00005">
    <property type="entry name" value="ABC_tran"/>
    <property type="match status" value="1"/>
</dbReference>
<gene>
    <name evidence="5" type="ORF">JZY06_11245</name>
</gene>
<dbReference type="PROSITE" id="PS00211">
    <property type="entry name" value="ABC_TRANSPORTER_1"/>
    <property type="match status" value="1"/>
</dbReference>
<evidence type="ECO:0000256" key="2">
    <source>
        <dbReference type="ARBA" id="ARBA00022741"/>
    </source>
</evidence>
<dbReference type="InterPro" id="IPR003439">
    <property type="entry name" value="ABC_transporter-like_ATP-bd"/>
</dbReference>
<dbReference type="InterPro" id="IPR017871">
    <property type="entry name" value="ABC_transporter-like_CS"/>
</dbReference>
<sequence>MDNYQTTGPQPLIRASGVCHSFASCKEVLTNINLTFSAGELVAVMGPSGSGKSTLLNILSGIITPTAGQVELAGHPISGASDSTRSALRLSTCGFVFQDNQLIPELTALENAALPLLLRGTKRRPAMDSAATVFQQLGLAGHGHKFPGQLSGGQMQRVAIARALAPQPAVIFADEPTGALDQATGQETMQLLTSVARMNNSTLIVVTHDPTVAGWLNRLVEIRDGMVHSDKPLDPAAGGMGEK</sequence>
<comment type="caution">
    <text evidence="5">The sequence shown here is derived from an EMBL/GenBank/DDBJ whole genome shotgun (WGS) entry which is preliminary data.</text>
</comment>
<dbReference type="GO" id="GO:0005524">
    <property type="term" value="F:ATP binding"/>
    <property type="evidence" value="ECO:0007669"/>
    <property type="project" value="UniProtKB-KW"/>
</dbReference>
<dbReference type="Proteomes" id="UP000664332">
    <property type="component" value="Unassembled WGS sequence"/>
</dbReference>
<evidence type="ECO:0000313" key="5">
    <source>
        <dbReference type="EMBL" id="MBN9645180.1"/>
    </source>
</evidence>
<dbReference type="SUPFAM" id="SSF52540">
    <property type="entry name" value="P-loop containing nucleoside triphosphate hydrolases"/>
    <property type="match status" value="1"/>
</dbReference>
<accession>A0A939E2C0</accession>
<keyword evidence="1" id="KW-0813">Transport</keyword>
<dbReference type="RefSeq" id="WP_207279651.1">
    <property type="nucleotide sequence ID" value="NZ_JAFLEQ010000017.1"/>
</dbReference>
<dbReference type="InterPro" id="IPR017911">
    <property type="entry name" value="MacB-like_ATP-bd"/>
</dbReference>